<dbReference type="OrthoDB" id="2189478at2759"/>
<dbReference type="Proteomes" id="UP000030655">
    <property type="component" value="Unassembled WGS sequence"/>
</dbReference>
<organism evidence="1 2">
    <name type="scientific">Anncaliia algerae PRA339</name>
    <dbReference type="NCBI Taxonomy" id="1288291"/>
    <lineage>
        <taxon>Eukaryota</taxon>
        <taxon>Fungi</taxon>
        <taxon>Fungi incertae sedis</taxon>
        <taxon>Microsporidia</taxon>
        <taxon>Tubulinosematoidea</taxon>
        <taxon>Tubulinosematidae</taxon>
        <taxon>Anncaliia</taxon>
    </lineage>
</organism>
<evidence type="ECO:0000313" key="1">
    <source>
        <dbReference type="EMBL" id="KCZ79614.1"/>
    </source>
</evidence>
<proteinExistence type="predicted"/>
<reference evidence="2" key="1">
    <citation type="submission" date="2013-02" db="EMBL/GenBank/DDBJ databases">
        <authorList>
            <consortium name="The Broad Institute Genome Sequencing Platform"/>
            <person name="Cuomo C."/>
            <person name="Becnel J."/>
            <person name="Sanscrainte N."/>
            <person name="Walker B."/>
            <person name="Young S.K."/>
            <person name="Zeng Q."/>
            <person name="Gargeya S."/>
            <person name="Fitzgerald M."/>
            <person name="Haas B."/>
            <person name="Abouelleil A."/>
            <person name="Alvarado L."/>
            <person name="Arachchi H.M."/>
            <person name="Berlin A.M."/>
            <person name="Chapman S.B."/>
            <person name="Dewar J."/>
            <person name="Goldberg J."/>
            <person name="Griggs A."/>
            <person name="Gujja S."/>
            <person name="Hansen M."/>
            <person name="Howarth C."/>
            <person name="Imamovic A."/>
            <person name="Larimer J."/>
            <person name="McCowan C."/>
            <person name="Murphy C."/>
            <person name="Neiman D."/>
            <person name="Pearson M."/>
            <person name="Priest M."/>
            <person name="Roberts A."/>
            <person name="Saif S."/>
            <person name="Shea T."/>
            <person name="Sisk P."/>
            <person name="Sykes S."/>
            <person name="Wortman J."/>
            <person name="Nusbaum C."/>
            <person name="Birren B."/>
        </authorList>
    </citation>
    <scope>NUCLEOTIDE SEQUENCE [LARGE SCALE GENOMIC DNA]</scope>
    <source>
        <strain evidence="2">PRA339</strain>
    </source>
</reference>
<gene>
    <name evidence="1" type="ORF">H312_02987</name>
</gene>
<reference evidence="1 2" key="2">
    <citation type="submission" date="2014-03" db="EMBL/GenBank/DDBJ databases">
        <title>The Genome Sequence of Anncaliia algerae insect isolate PRA339.</title>
        <authorList>
            <consortium name="The Broad Institute Genome Sequencing Platform"/>
            <consortium name="The Broad Institute Genome Sequencing Center for Infectious Disease"/>
            <person name="Cuomo C."/>
            <person name="Becnel J."/>
            <person name="Sanscrainte N."/>
            <person name="Walker B."/>
            <person name="Young S.K."/>
            <person name="Zeng Q."/>
            <person name="Gargeya S."/>
            <person name="Fitzgerald M."/>
            <person name="Haas B."/>
            <person name="Abouelleil A."/>
            <person name="Alvarado L."/>
            <person name="Arachchi H.M."/>
            <person name="Berlin A.M."/>
            <person name="Chapman S.B."/>
            <person name="Dewar J."/>
            <person name="Goldberg J."/>
            <person name="Griggs A."/>
            <person name="Gujja S."/>
            <person name="Hansen M."/>
            <person name="Howarth C."/>
            <person name="Imamovic A."/>
            <person name="Larimer J."/>
            <person name="McCowan C."/>
            <person name="Murphy C."/>
            <person name="Neiman D."/>
            <person name="Pearson M."/>
            <person name="Priest M."/>
            <person name="Roberts A."/>
            <person name="Saif S."/>
            <person name="Shea T."/>
            <person name="Sisk P."/>
            <person name="Sykes S."/>
            <person name="Wortman J."/>
            <person name="Nusbaum C."/>
            <person name="Birren B."/>
        </authorList>
    </citation>
    <scope>NUCLEOTIDE SEQUENCE [LARGE SCALE GENOMIC DNA]</scope>
    <source>
        <strain evidence="1 2">PRA339</strain>
    </source>
</reference>
<dbReference type="HOGENOM" id="CLU_1217235_0_0_1"/>
<dbReference type="AlphaFoldDB" id="A0A059EY08"/>
<evidence type="ECO:0000313" key="2">
    <source>
        <dbReference type="Proteomes" id="UP000030655"/>
    </source>
</evidence>
<dbReference type="EMBL" id="KK365247">
    <property type="protein sequence ID" value="KCZ79614.1"/>
    <property type="molecule type" value="Genomic_DNA"/>
</dbReference>
<keyword evidence="2" id="KW-1185">Reference proteome</keyword>
<name>A0A059EY08_9MICR</name>
<dbReference type="VEuPathDB" id="MicrosporidiaDB:H312_02987"/>
<protein>
    <submittedName>
        <fullName evidence="1">Uncharacterized protein</fullName>
    </submittedName>
</protein>
<accession>A0A059EY08</accession>
<sequence>MIFWLSCSAVFMFGIISFVLIKDKKEKINDSLLKTTIKENLRLLNLIGIHKILIHDNNTKFSNLIRDYFRESYRDPILDDIFKLLPIKKIENNSIGHVLLNILERIKFEQCNSNKNLEEYFGEKDFPEFLLIYPILNELFVTCKLQNNGIKYICELPVYQFNYNFERTFYDRKIRKELKIHIKEKNIILPETILMIFNNTVNINELYNCDNITLYGYKYKFACAGINGFKESFLYTKEKFIIFDKKATIGFVVFKRLEF</sequence>